<evidence type="ECO:0000313" key="2">
    <source>
        <dbReference type="Proteomes" id="UP000682877"/>
    </source>
</evidence>
<organism evidence="1 2">
    <name type="scientific">Arabidopsis arenosa</name>
    <name type="common">Sand rock-cress</name>
    <name type="synonym">Cardaminopsis arenosa</name>
    <dbReference type="NCBI Taxonomy" id="38785"/>
    <lineage>
        <taxon>Eukaryota</taxon>
        <taxon>Viridiplantae</taxon>
        <taxon>Streptophyta</taxon>
        <taxon>Embryophyta</taxon>
        <taxon>Tracheophyta</taxon>
        <taxon>Spermatophyta</taxon>
        <taxon>Magnoliopsida</taxon>
        <taxon>eudicotyledons</taxon>
        <taxon>Gunneridae</taxon>
        <taxon>Pentapetalae</taxon>
        <taxon>rosids</taxon>
        <taxon>malvids</taxon>
        <taxon>Brassicales</taxon>
        <taxon>Brassicaceae</taxon>
        <taxon>Camelineae</taxon>
        <taxon>Arabidopsis</taxon>
    </lineage>
</organism>
<accession>A0A8S1ZSV2</accession>
<evidence type="ECO:0000313" key="1">
    <source>
        <dbReference type="EMBL" id="CAE5959767.1"/>
    </source>
</evidence>
<reference evidence="1" key="1">
    <citation type="submission" date="2021-01" db="EMBL/GenBank/DDBJ databases">
        <authorList>
            <person name="Bezrukov I."/>
        </authorList>
    </citation>
    <scope>NUCLEOTIDE SEQUENCE</scope>
</reference>
<protein>
    <submittedName>
        <fullName evidence="1">Uncharacterized protein</fullName>
    </submittedName>
</protein>
<name>A0A8S1ZSV2_ARAAE</name>
<dbReference type="AlphaFoldDB" id="A0A8S1ZSV2"/>
<keyword evidence="2" id="KW-1185">Reference proteome</keyword>
<sequence>MEHWVDLNGPGSGWAFYWPAHSKSGVETCVFSVKFEVLSRRDMESVSSRDVDVGNLKAPFAAWHFQTALYFALGFFSSRLLLDKFVFHVSNTFVLKSFTYYRNGIEHNLSVAFV</sequence>
<proteinExistence type="predicted"/>
<dbReference type="EMBL" id="LR999451">
    <property type="protein sequence ID" value="CAE5959767.1"/>
    <property type="molecule type" value="Genomic_DNA"/>
</dbReference>
<gene>
    <name evidence="1" type="ORF">AARE701A_LOCUS3259</name>
</gene>
<dbReference type="Proteomes" id="UP000682877">
    <property type="component" value="Chromosome 1"/>
</dbReference>